<evidence type="ECO:0000256" key="2">
    <source>
        <dbReference type="ARBA" id="ARBA00008421"/>
    </source>
</evidence>
<keyword evidence="10" id="KW-1185">Reference proteome</keyword>
<feature type="region of interest" description="Disordered" evidence="7">
    <location>
        <begin position="168"/>
        <end position="187"/>
    </location>
</feature>
<feature type="DNA-binding region" description="TEA" evidence="6">
    <location>
        <begin position="59"/>
        <end position="133"/>
    </location>
</feature>
<evidence type="ECO:0000313" key="9">
    <source>
        <dbReference type="EMBL" id="KAF5353054.1"/>
    </source>
</evidence>
<dbReference type="InterPro" id="IPR050937">
    <property type="entry name" value="TEC1_TEAD_TF"/>
</dbReference>
<protein>
    <recommendedName>
        <fullName evidence="8">TEA domain-containing protein</fullName>
    </recommendedName>
</protein>
<comment type="caution">
    <text evidence="9">The sequence shown here is derived from an EMBL/GenBank/DDBJ whole genome shotgun (WGS) entry which is preliminary data.</text>
</comment>
<evidence type="ECO:0000256" key="7">
    <source>
        <dbReference type="SAM" id="MobiDB-lite"/>
    </source>
</evidence>
<dbReference type="GO" id="GO:0000978">
    <property type="term" value="F:RNA polymerase II cis-regulatory region sequence-specific DNA binding"/>
    <property type="evidence" value="ECO:0007669"/>
    <property type="project" value="TreeGrafter"/>
</dbReference>
<dbReference type="GO" id="GO:0005634">
    <property type="term" value="C:nucleus"/>
    <property type="evidence" value="ECO:0007669"/>
    <property type="project" value="UniProtKB-SubCell"/>
</dbReference>
<evidence type="ECO:0000259" key="8">
    <source>
        <dbReference type="PROSITE" id="PS51088"/>
    </source>
</evidence>
<evidence type="ECO:0000313" key="10">
    <source>
        <dbReference type="Proteomes" id="UP000559256"/>
    </source>
</evidence>
<evidence type="ECO:0000256" key="4">
    <source>
        <dbReference type="ARBA" id="ARBA00023163"/>
    </source>
</evidence>
<dbReference type="PRINTS" id="PR00065">
    <property type="entry name" value="TEADOMAIN"/>
</dbReference>
<dbReference type="OrthoDB" id="10006572at2759"/>
<dbReference type="GO" id="GO:0005667">
    <property type="term" value="C:transcription regulator complex"/>
    <property type="evidence" value="ECO:0007669"/>
    <property type="project" value="TreeGrafter"/>
</dbReference>
<dbReference type="Pfam" id="PF01285">
    <property type="entry name" value="TEA"/>
    <property type="match status" value="1"/>
</dbReference>
<evidence type="ECO:0000256" key="1">
    <source>
        <dbReference type="ARBA" id="ARBA00004123"/>
    </source>
</evidence>
<dbReference type="EMBL" id="JAACJM010000064">
    <property type="protein sequence ID" value="KAF5353054.1"/>
    <property type="molecule type" value="Genomic_DNA"/>
</dbReference>
<dbReference type="GO" id="GO:0000981">
    <property type="term" value="F:DNA-binding transcription factor activity, RNA polymerase II-specific"/>
    <property type="evidence" value="ECO:0007669"/>
    <property type="project" value="TreeGrafter"/>
</dbReference>
<dbReference type="PANTHER" id="PTHR11834">
    <property type="entry name" value="TRANSCRIPTIONAL ENHANCER FACTOR TEF RELATED"/>
    <property type="match status" value="1"/>
</dbReference>
<feature type="region of interest" description="Disordered" evidence="7">
    <location>
        <begin position="1"/>
        <end position="44"/>
    </location>
</feature>
<sequence length="473" mass="52663">MRAPDHWSSGSSSSSSPSPPMPNNRQLPNVDQGENSSNNGETSRVFRDVFKGRKCWKTQKGGEMVWPPELEAALLEGLAKYQPDNSRETVLLGRYPMRNRFISEYILRATGKYRTAKQVGSRLQQLRDTCNAKELQHLLSPVRKQNAPISNRVQYSCLKRYGLSDASPSLSDASLPGSPNIQANESAPRPLRPVIYTYDIVPEDHPSTMGSGASNYLSATSRGTSEAAASPVPIRAVDPTLTFTSASALPTSEIRSVFRVYQNDQHPEKVWKSDISALNPLDHSQIPYAVPDSTYMYKTSFSGGLWDAICQSEDPTKLTVYHNILRDNPNSSTPFVLFSAVYKFRYSYPPSHSNLRASAQGNGLGTLYSMETNSETSVQPTVNQDYPQNLDFFDQMLSSYAGYDFSNHDGWSGSVPTTPSGSEENYNRTSPPYYRDNPERFSHCRAGYRDDSSDSLSPVSTTFPATYMNYRTN</sequence>
<name>A0A8H5FXY2_9AGAR</name>
<dbReference type="AlphaFoldDB" id="A0A8H5FXY2"/>
<feature type="region of interest" description="Disordered" evidence="7">
    <location>
        <begin position="414"/>
        <end position="439"/>
    </location>
</feature>
<feature type="compositionally biased region" description="Polar residues" evidence="7">
    <location>
        <begin position="414"/>
        <end position="430"/>
    </location>
</feature>
<dbReference type="SMART" id="SM00426">
    <property type="entry name" value="TEA"/>
    <property type="match status" value="1"/>
</dbReference>
<keyword evidence="5" id="KW-0539">Nucleus</keyword>
<dbReference type="PANTHER" id="PTHR11834:SF0">
    <property type="entry name" value="PROTEIN SCALLOPED"/>
    <property type="match status" value="1"/>
</dbReference>
<comment type="subcellular location">
    <subcellularLocation>
        <location evidence="1">Nucleus</location>
    </subcellularLocation>
</comment>
<dbReference type="Gene3D" id="6.10.20.40">
    <property type="entry name" value="TEA/ATTS domain"/>
    <property type="match status" value="1"/>
</dbReference>
<gene>
    <name evidence="9" type="ORF">D9758_008798</name>
</gene>
<dbReference type="Proteomes" id="UP000559256">
    <property type="component" value="Unassembled WGS sequence"/>
</dbReference>
<keyword evidence="3" id="KW-0805">Transcription regulation</keyword>
<dbReference type="PROSITE" id="PS51088">
    <property type="entry name" value="TEA_2"/>
    <property type="match status" value="1"/>
</dbReference>
<accession>A0A8H5FXY2</accession>
<proteinExistence type="inferred from homology"/>
<evidence type="ECO:0000256" key="5">
    <source>
        <dbReference type="ARBA" id="ARBA00023242"/>
    </source>
</evidence>
<feature type="compositionally biased region" description="Low complexity" evidence="7">
    <location>
        <begin position="168"/>
        <end position="179"/>
    </location>
</feature>
<evidence type="ECO:0000256" key="3">
    <source>
        <dbReference type="ARBA" id="ARBA00023015"/>
    </source>
</evidence>
<dbReference type="InterPro" id="IPR000818">
    <property type="entry name" value="TEA/ATTS_dom"/>
</dbReference>
<feature type="domain" description="TEA" evidence="8">
    <location>
        <begin position="59"/>
        <end position="133"/>
    </location>
</feature>
<comment type="similarity">
    <text evidence="2">Belongs to the TEC1 family.</text>
</comment>
<dbReference type="InterPro" id="IPR038096">
    <property type="entry name" value="TEA/ATTS_sf"/>
</dbReference>
<keyword evidence="4" id="KW-0804">Transcription</keyword>
<feature type="compositionally biased region" description="Polar residues" evidence="7">
    <location>
        <begin position="23"/>
        <end position="42"/>
    </location>
</feature>
<reference evidence="9 10" key="1">
    <citation type="journal article" date="2020" name="ISME J.">
        <title>Uncovering the hidden diversity of litter-decomposition mechanisms in mushroom-forming fungi.</title>
        <authorList>
            <person name="Floudas D."/>
            <person name="Bentzer J."/>
            <person name="Ahren D."/>
            <person name="Johansson T."/>
            <person name="Persson P."/>
            <person name="Tunlid A."/>
        </authorList>
    </citation>
    <scope>NUCLEOTIDE SEQUENCE [LARGE SCALE GENOMIC DNA]</scope>
    <source>
        <strain evidence="9 10">CBS 291.85</strain>
    </source>
</reference>
<organism evidence="9 10">
    <name type="scientific">Tetrapyrgos nigripes</name>
    <dbReference type="NCBI Taxonomy" id="182062"/>
    <lineage>
        <taxon>Eukaryota</taxon>
        <taxon>Fungi</taxon>
        <taxon>Dikarya</taxon>
        <taxon>Basidiomycota</taxon>
        <taxon>Agaricomycotina</taxon>
        <taxon>Agaricomycetes</taxon>
        <taxon>Agaricomycetidae</taxon>
        <taxon>Agaricales</taxon>
        <taxon>Marasmiineae</taxon>
        <taxon>Marasmiaceae</taxon>
        <taxon>Tetrapyrgos</taxon>
    </lineage>
</organism>
<evidence type="ECO:0000256" key="6">
    <source>
        <dbReference type="PROSITE-ProRule" id="PRU00505"/>
    </source>
</evidence>